<name>A0A8T2QEQ1_CERRI</name>
<protein>
    <submittedName>
        <fullName evidence="2">Uncharacterized protein</fullName>
    </submittedName>
</protein>
<reference evidence="2" key="1">
    <citation type="submission" date="2021-08" db="EMBL/GenBank/DDBJ databases">
        <title>WGS assembly of Ceratopteris richardii.</title>
        <authorList>
            <person name="Marchant D.B."/>
            <person name="Chen G."/>
            <person name="Jenkins J."/>
            <person name="Shu S."/>
            <person name="Leebens-Mack J."/>
            <person name="Grimwood J."/>
            <person name="Schmutz J."/>
            <person name="Soltis P."/>
            <person name="Soltis D."/>
            <person name="Chen Z.-H."/>
        </authorList>
    </citation>
    <scope>NUCLEOTIDE SEQUENCE</scope>
    <source>
        <strain evidence="2">Whitten #5841</strain>
        <tissue evidence="2">Leaf</tissue>
    </source>
</reference>
<comment type="caution">
    <text evidence="2">The sequence shown here is derived from an EMBL/GenBank/DDBJ whole genome shotgun (WGS) entry which is preliminary data.</text>
</comment>
<evidence type="ECO:0000256" key="1">
    <source>
        <dbReference type="SAM" id="MobiDB-lite"/>
    </source>
</evidence>
<dbReference type="OrthoDB" id="1933731at2759"/>
<gene>
    <name evidence="2" type="ORF">KP509_35G016800</name>
</gene>
<keyword evidence="3" id="KW-1185">Reference proteome</keyword>
<accession>A0A8T2QEQ1</accession>
<dbReference type="SUPFAM" id="SSF101898">
    <property type="entry name" value="NHL repeat"/>
    <property type="match status" value="1"/>
</dbReference>
<dbReference type="InterPro" id="IPR015943">
    <property type="entry name" value="WD40/YVTN_repeat-like_dom_sf"/>
</dbReference>
<evidence type="ECO:0000313" key="3">
    <source>
        <dbReference type="Proteomes" id="UP000825935"/>
    </source>
</evidence>
<feature type="region of interest" description="Disordered" evidence="1">
    <location>
        <begin position="467"/>
        <end position="496"/>
    </location>
</feature>
<dbReference type="AlphaFoldDB" id="A0A8T2QEQ1"/>
<proteinExistence type="predicted"/>
<dbReference type="EMBL" id="CM035440">
    <property type="protein sequence ID" value="KAH7282176.1"/>
    <property type="molecule type" value="Genomic_DNA"/>
</dbReference>
<evidence type="ECO:0000313" key="2">
    <source>
        <dbReference type="EMBL" id="KAH7282176.1"/>
    </source>
</evidence>
<dbReference type="Proteomes" id="UP000825935">
    <property type="component" value="Chromosome 35"/>
</dbReference>
<organism evidence="2 3">
    <name type="scientific">Ceratopteris richardii</name>
    <name type="common">Triangle waterfern</name>
    <dbReference type="NCBI Taxonomy" id="49495"/>
    <lineage>
        <taxon>Eukaryota</taxon>
        <taxon>Viridiplantae</taxon>
        <taxon>Streptophyta</taxon>
        <taxon>Embryophyta</taxon>
        <taxon>Tracheophyta</taxon>
        <taxon>Polypodiopsida</taxon>
        <taxon>Polypodiidae</taxon>
        <taxon>Polypodiales</taxon>
        <taxon>Pteridineae</taxon>
        <taxon>Pteridaceae</taxon>
        <taxon>Parkerioideae</taxon>
        <taxon>Ceratopteris</taxon>
    </lineage>
</organism>
<sequence>MNSISNSDAQFRPLSYEAHHNAEYELEVQQQLIKCSQILEPAPLQRISLASYESQFDSRDGSFYIGKRVNLPKVAREYPMPDARETHEMAVVGRDLLVVTQQSNSTLVKVLLHPSTGRPVACARYLVGDFWDGLHGLCSSVVYVGDVWVSLQYKSQIVRLNPGMDLATPPRIVQEIALPPSVYGPHCVCECGQDLWISCKDSSHVVRINHANPDDYSIYPCSRRPIFIAMHPTSGDFYASLDLSNKIWRLKPSTQETSELDIPSVHGTTPVGLISGADKNVWFTLLGNANGGNGTFGRILSDGGLEFFSLSVPVGLRAGLIHLAFDWEYSPKASGPPHIHHLWLLSSSLIASTEGYGIDAVFSILFDEDEVADSRIKCQHSISLPTQRCKNHRILPHRTGLFVSQLAISSLAHVSGAAAFKPAELVGETTDRYNFFGQGVSSSLYYIAEDPVNRSGLLPRSPSSILNLPASEEMDPRKQRSNSIIGRASKRQRNGR</sequence>
<dbReference type="OMA" id="TGNITWF"/>
<dbReference type="Gene3D" id="2.130.10.10">
    <property type="entry name" value="YVTN repeat-like/Quinoprotein amine dehydrogenase"/>
    <property type="match status" value="1"/>
</dbReference>